<gene>
    <name evidence="5" type="ORF">SAMN05444405_10989</name>
</gene>
<reference evidence="5 6" key="1">
    <citation type="submission" date="2016-11" db="EMBL/GenBank/DDBJ databases">
        <authorList>
            <person name="Jaros S."/>
            <person name="Januszkiewicz K."/>
            <person name="Wedrychowicz H."/>
        </authorList>
    </citation>
    <scope>NUCLEOTIDE SEQUENCE [LARGE SCALE GENOMIC DNA]</scope>
    <source>
        <strain evidence="5 6">DSM 26991</strain>
    </source>
</reference>
<evidence type="ECO:0000313" key="5">
    <source>
        <dbReference type="EMBL" id="SHF49219.1"/>
    </source>
</evidence>
<dbReference type="SMART" id="SM00448">
    <property type="entry name" value="REC"/>
    <property type="match status" value="1"/>
</dbReference>
<proteinExistence type="predicted"/>
<protein>
    <submittedName>
        <fullName evidence="5">Two component transcriptional regulator, LytTR family</fullName>
    </submittedName>
</protein>
<dbReference type="Gene3D" id="3.40.50.2300">
    <property type="match status" value="1"/>
</dbReference>
<dbReference type="PANTHER" id="PTHR48111">
    <property type="entry name" value="REGULATOR OF RPOS"/>
    <property type="match status" value="1"/>
</dbReference>
<dbReference type="GO" id="GO:0000976">
    <property type="term" value="F:transcription cis-regulatory region binding"/>
    <property type="evidence" value="ECO:0007669"/>
    <property type="project" value="TreeGrafter"/>
</dbReference>
<dbReference type="InterPro" id="IPR039420">
    <property type="entry name" value="WalR-like"/>
</dbReference>
<dbReference type="SMART" id="SM00850">
    <property type="entry name" value="LytTR"/>
    <property type="match status" value="1"/>
</dbReference>
<feature type="modified residue" description="4-aspartylphosphate" evidence="2">
    <location>
        <position position="57"/>
    </location>
</feature>
<dbReference type="Proteomes" id="UP000184509">
    <property type="component" value="Unassembled WGS sequence"/>
</dbReference>
<dbReference type="AlphaFoldDB" id="A0A1M5C3B3"/>
<evidence type="ECO:0000259" key="3">
    <source>
        <dbReference type="PROSITE" id="PS50110"/>
    </source>
</evidence>
<keyword evidence="1" id="KW-0238">DNA-binding</keyword>
<dbReference type="Gene3D" id="2.40.50.1020">
    <property type="entry name" value="LytTr DNA-binding domain"/>
    <property type="match status" value="1"/>
</dbReference>
<dbReference type="SUPFAM" id="SSF52172">
    <property type="entry name" value="CheY-like"/>
    <property type="match status" value="1"/>
</dbReference>
<name>A0A1M5C3B3_9BACE</name>
<feature type="domain" description="HTH LytTR-type" evidence="4">
    <location>
        <begin position="198"/>
        <end position="252"/>
    </location>
</feature>
<dbReference type="PROSITE" id="PS50930">
    <property type="entry name" value="HTH_LYTTR"/>
    <property type="match status" value="1"/>
</dbReference>
<dbReference type="Pfam" id="PF04397">
    <property type="entry name" value="LytTR"/>
    <property type="match status" value="1"/>
</dbReference>
<evidence type="ECO:0000256" key="1">
    <source>
        <dbReference type="ARBA" id="ARBA00023125"/>
    </source>
</evidence>
<dbReference type="InterPro" id="IPR007492">
    <property type="entry name" value="LytTR_DNA-bd_dom"/>
</dbReference>
<feature type="domain" description="Response regulatory" evidence="3">
    <location>
        <begin position="6"/>
        <end position="121"/>
    </location>
</feature>
<keyword evidence="2" id="KW-0597">Phosphoprotein</keyword>
<accession>A0A1M5C3B3</accession>
<dbReference type="RefSeq" id="WP_073401706.1">
    <property type="nucleotide sequence ID" value="NZ_FQTV01000009.1"/>
</dbReference>
<dbReference type="STRING" id="1297750.SAMN05444405_10989"/>
<dbReference type="GO" id="GO:0006355">
    <property type="term" value="P:regulation of DNA-templated transcription"/>
    <property type="evidence" value="ECO:0007669"/>
    <property type="project" value="TreeGrafter"/>
</dbReference>
<dbReference type="GO" id="GO:0032993">
    <property type="term" value="C:protein-DNA complex"/>
    <property type="evidence" value="ECO:0007669"/>
    <property type="project" value="TreeGrafter"/>
</dbReference>
<keyword evidence="6" id="KW-1185">Reference proteome</keyword>
<evidence type="ECO:0000259" key="4">
    <source>
        <dbReference type="PROSITE" id="PS50930"/>
    </source>
</evidence>
<organism evidence="5 6">
    <name type="scientific">Bacteroides luti</name>
    <dbReference type="NCBI Taxonomy" id="1297750"/>
    <lineage>
        <taxon>Bacteria</taxon>
        <taxon>Pseudomonadati</taxon>
        <taxon>Bacteroidota</taxon>
        <taxon>Bacteroidia</taxon>
        <taxon>Bacteroidales</taxon>
        <taxon>Bacteroidaceae</taxon>
        <taxon>Bacteroides</taxon>
    </lineage>
</organism>
<dbReference type="Pfam" id="PF00072">
    <property type="entry name" value="Response_reg"/>
    <property type="match status" value="1"/>
</dbReference>
<dbReference type="EMBL" id="FQTV01000009">
    <property type="protein sequence ID" value="SHF49219.1"/>
    <property type="molecule type" value="Genomic_DNA"/>
</dbReference>
<dbReference type="OrthoDB" id="1116664at2"/>
<dbReference type="PANTHER" id="PTHR48111:SF69">
    <property type="entry name" value="RESPONSE REGULATOR RECEIVER"/>
    <property type="match status" value="1"/>
</dbReference>
<evidence type="ECO:0000256" key="2">
    <source>
        <dbReference type="PROSITE-ProRule" id="PRU00169"/>
    </source>
</evidence>
<dbReference type="InterPro" id="IPR001789">
    <property type="entry name" value="Sig_transdc_resp-reg_receiver"/>
</dbReference>
<dbReference type="GO" id="GO:0005829">
    <property type="term" value="C:cytosol"/>
    <property type="evidence" value="ECO:0007669"/>
    <property type="project" value="TreeGrafter"/>
</dbReference>
<dbReference type="PROSITE" id="PS50110">
    <property type="entry name" value="RESPONSE_REGULATORY"/>
    <property type="match status" value="1"/>
</dbReference>
<evidence type="ECO:0000313" key="6">
    <source>
        <dbReference type="Proteomes" id="UP000184509"/>
    </source>
</evidence>
<dbReference type="InterPro" id="IPR011006">
    <property type="entry name" value="CheY-like_superfamily"/>
</dbReference>
<dbReference type="GO" id="GO:0000156">
    <property type="term" value="F:phosphorelay response regulator activity"/>
    <property type="evidence" value="ECO:0007669"/>
    <property type="project" value="TreeGrafter"/>
</dbReference>
<sequence length="253" mass="29551">MKKTITTIIVDDESNSIATLSKDLENYPEIQIIETTTSVEKAKKIIVQHQPDLLFLDIEMPKMNGFELLHEIRTLIHPEMYIVFYSAYDKYVLEALRSSAFDYLMKPYLPEELSAIIERIKMQPEKERTNIEQSILRLMKNDKKFALQTISGLLFLKASEVLCFQYIDGFRSWQITMTDLSVQKLRTGIIAKDLLAFSPSFMQINQECILNVDYISSIENKTLKCILYPPFNDLDIHASRRYYSKLKEQLEIL</sequence>